<organism evidence="1 2">
    <name type="scientific">Agarivorans albus MKT 106</name>
    <dbReference type="NCBI Taxonomy" id="1331007"/>
    <lineage>
        <taxon>Bacteria</taxon>
        <taxon>Pseudomonadati</taxon>
        <taxon>Pseudomonadota</taxon>
        <taxon>Gammaproteobacteria</taxon>
        <taxon>Alteromonadales</taxon>
        <taxon>Alteromonadaceae</taxon>
        <taxon>Agarivorans</taxon>
    </lineage>
</organism>
<accession>R9PRM6</accession>
<evidence type="ECO:0000313" key="1">
    <source>
        <dbReference type="EMBL" id="GAD00761.1"/>
    </source>
</evidence>
<keyword evidence="2" id="KW-1185">Reference proteome</keyword>
<dbReference type="Gene3D" id="2.60.120.200">
    <property type="match status" value="1"/>
</dbReference>
<evidence type="ECO:0008006" key="3">
    <source>
        <dbReference type="Google" id="ProtNLM"/>
    </source>
</evidence>
<dbReference type="InterPro" id="IPR025975">
    <property type="entry name" value="Polysacc_lyase"/>
</dbReference>
<proteinExistence type="predicted"/>
<dbReference type="Pfam" id="PF14099">
    <property type="entry name" value="Polysacc_lyase"/>
    <property type="match status" value="1"/>
</dbReference>
<evidence type="ECO:0000313" key="2">
    <source>
        <dbReference type="Proteomes" id="UP000014461"/>
    </source>
</evidence>
<dbReference type="STRING" id="1331007.AALB_0841"/>
<sequence>MLVVLTACSSNKLNNELQSQALNPENKQVLASANLDADGPDYGQPAYQLIRQQFGKNAIESPDRFKNDHQGELHIQEYTDKLYGPYFRFILHRDLDGNKGKYIDRQRNEIKVYGGSAHALKGYQGSHFSYSWKFRVSNDMRVTNKFTHLFQLKAVGGEDSMPIITLTGNTRNGKAGIEVRHSPLRQTRILARENWDLIQGEWLEAKVQAKYSELGWFSLKLVRLSDGAEIFNVREGQLDMWRGVSEQHFVRPKWGIYRSLVEANKLKPSVHVDFANFSIKQFATN</sequence>
<dbReference type="Proteomes" id="UP000014461">
    <property type="component" value="Unassembled WGS sequence"/>
</dbReference>
<name>R9PRM6_AGAAL</name>
<protein>
    <recommendedName>
        <fullName evidence="3">Alginate lyase</fullName>
    </recommendedName>
</protein>
<reference evidence="1" key="1">
    <citation type="journal article" date="2013" name="Genome Announc.">
        <title>Draft Genome Sequence of Agarivorans albus Strain MKT 106T, an Agarolytic Marine Bacterium.</title>
        <authorList>
            <person name="Yasuike M."/>
            <person name="Nakamura Y."/>
            <person name="Kai W."/>
            <person name="Fujiwara A."/>
            <person name="Fukui Y."/>
            <person name="Satomi M."/>
            <person name="Sano M."/>
        </authorList>
    </citation>
    <scope>NUCLEOTIDE SEQUENCE [LARGE SCALE GENOMIC DNA]</scope>
</reference>
<dbReference type="EMBL" id="BARX01000004">
    <property type="protein sequence ID" value="GAD00761.1"/>
    <property type="molecule type" value="Genomic_DNA"/>
</dbReference>
<comment type="caution">
    <text evidence="1">The sequence shown here is derived from an EMBL/GenBank/DDBJ whole genome shotgun (WGS) entry which is preliminary data.</text>
</comment>
<dbReference type="AlphaFoldDB" id="R9PRM6"/>
<gene>
    <name evidence="1" type="ORF">AALB_0841</name>
</gene>